<dbReference type="AlphaFoldDB" id="A0A0H2XJZ1"/>
<proteinExistence type="predicted"/>
<dbReference type="EMBL" id="DQ517526">
    <property type="protein sequence ID" value="ABF67882.1"/>
    <property type="molecule type" value="Genomic_DNA"/>
</dbReference>
<name>A0A0H2XJZ1_ECOK1</name>
<dbReference type="KEGG" id="ecv:APECO1_O1R199"/>
<evidence type="ECO:0000313" key="1">
    <source>
        <dbReference type="EMBL" id="ABF67882.1"/>
    </source>
</evidence>
<evidence type="ECO:0000313" key="2">
    <source>
        <dbReference type="Proteomes" id="UP000008216"/>
    </source>
</evidence>
<organism evidence="1 2">
    <name type="scientific">Escherichia coli O1:K1 / APEC</name>
    <dbReference type="NCBI Taxonomy" id="405955"/>
    <lineage>
        <taxon>Bacteria</taxon>
        <taxon>Pseudomonadati</taxon>
        <taxon>Pseudomonadota</taxon>
        <taxon>Gammaproteobacteria</taxon>
        <taxon>Enterobacterales</taxon>
        <taxon>Enterobacteriaceae</taxon>
        <taxon>Escherichia</taxon>
    </lineage>
</organism>
<dbReference type="RefSeq" id="WP_001251243.1">
    <property type="nucleotide sequence ID" value="NC_009838.1"/>
</dbReference>
<keyword evidence="2" id="KW-1185">Reference proteome</keyword>
<protein>
    <recommendedName>
        <fullName evidence="3">Phage protein</fullName>
    </recommendedName>
</protein>
<geneLocation type="plasmid" evidence="1 2">
    <name>pAPEC-O1-R</name>
</geneLocation>
<accession>A0A0H2XJZ1</accession>
<evidence type="ECO:0008006" key="3">
    <source>
        <dbReference type="Google" id="ProtNLM"/>
    </source>
</evidence>
<dbReference type="Proteomes" id="UP000008216">
    <property type="component" value="Plasmid pAPEC-O1-R"/>
</dbReference>
<gene>
    <name evidence="1" type="ORF">APECO1_O1R199</name>
</gene>
<keyword evidence="1" id="KW-0614">Plasmid</keyword>
<sequence>MAMNKKEQAAYDELVAQARINRALRWSDYSVERDMPVPEVSGEYQNGWSFNTATGTVYPTWSGTTVHGTREEGEVVDATSRRMRGMNGSQNGIPQYSTKERALKALRCSLEIKFAMQLDAVDKAIAKELESSTARRESDTSDAKR</sequence>
<reference evidence="1 2" key="1">
    <citation type="journal article" date="2006" name="Antimicrob. Agents Chemother.">
        <title>Complete DNA sequence, comparative genomics, and prevalence of an IncHI2 plasmid occurring among extraintestinal pathogenic Escherichia coli isolates.</title>
        <authorList>
            <person name="Johnson T.J."/>
            <person name="Wannemeuhler Y.M."/>
            <person name="Scaccianoce J.A."/>
            <person name="Johnson S.J."/>
            <person name="Nolan L.K."/>
        </authorList>
    </citation>
    <scope>NUCLEOTIDE SEQUENCE [LARGE SCALE GENOMIC DNA]</scope>
    <source>
        <strain evidence="1">APEC O1</strain>
        <plasmid evidence="2">pAPEC-O1-R</plasmid>
    </source>
</reference>
<dbReference type="HOGENOM" id="CLU_1783811_0_0_6"/>